<dbReference type="SUPFAM" id="SSF56176">
    <property type="entry name" value="FAD-binding/transporter-associated domain-like"/>
    <property type="match status" value="1"/>
</dbReference>
<dbReference type="Gramene" id="TVT97040">
    <property type="protein sequence ID" value="TVT97040"/>
    <property type="gene ID" value="EJB05_57726"/>
</dbReference>
<feature type="region of interest" description="Disordered" evidence="7">
    <location>
        <begin position="121"/>
        <end position="159"/>
    </location>
</feature>
<dbReference type="InterPro" id="IPR055154">
    <property type="entry name" value="GULLO2-like_C"/>
</dbReference>
<evidence type="ECO:0000256" key="3">
    <source>
        <dbReference type="ARBA" id="ARBA00013121"/>
    </source>
</evidence>
<name>A0A5J9SCR0_9POAL</name>
<evidence type="ECO:0000256" key="1">
    <source>
        <dbReference type="ARBA" id="ARBA00005147"/>
    </source>
</evidence>
<sequence length="440" mass="47597">VHVCSKVAVGTSLMGKGGAVHEYVVGVRIVTPAPPGSERRFAVVREIGSHDPDLNAAKVSLGVLGVISQVTLQLEPLFKRSLTFLKNDSDADLAEMVTVWGRHHEFGDISWLPAQGKRWCSGRTTASTSPRRATVPTTSSPSAPSPRQTSSASERKGSDDAICRASRVLSPVFKEEGFGFTNDGESFTGYPVVGYQHSIQASGACQDVLEEEEEHDGLCPWDPRVHGTFLHNPAISVALSNATAFLKDVMRLRDRNRKAFCGIDLYMGILFRYVTGSTAYLGEAEDSIVLDIAYYRSRVEGRSAVHADVLEQMALYKYGGRPHRGKNRNYAFNDTVGRYPRLGEFLEVKARFDPDGVFSSEWSDQVLGIEGSPISMVPGCAVEGLCTCTDDVHFAPGYVCSTGTVYPDARVCSAVQPAPRCDGAAVNSISHLSPMLAGPT</sequence>
<dbReference type="UniPathway" id="UPA00132"/>
<feature type="compositionally biased region" description="Low complexity" evidence="7">
    <location>
        <begin position="123"/>
        <end position="152"/>
    </location>
</feature>
<dbReference type="InterPro" id="IPR007173">
    <property type="entry name" value="ALO_C"/>
</dbReference>
<evidence type="ECO:0000256" key="4">
    <source>
        <dbReference type="ARBA" id="ARBA00022644"/>
    </source>
</evidence>
<proteinExistence type="inferred from homology"/>
<feature type="non-terminal residue" evidence="10">
    <location>
        <position position="1"/>
    </location>
</feature>
<dbReference type="Gene3D" id="3.30.465.10">
    <property type="match status" value="1"/>
</dbReference>
<dbReference type="EC" id="1.1.3.8" evidence="3"/>
<comment type="pathway">
    <text evidence="1">Cofactor biosynthesis; L-ascorbate biosynthesis.</text>
</comment>
<dbReference type="Gene3D" id="1.10.45.10">
    <property type="entry name" value="Vanillyl-alcohol Oxidase, Chain A, domain 4"/>
    <property type="match status" value="1"/>
</dbReference>
<dbReference type="OrthoDB" id="682574at2759"/>
<dbReference type="EMBL" id="RWGY01001092">
    <property type="protein sequence ID" value="TVT97040.1"/>
    <property type="molecule type" value="Genomic_DNA"/>
</dbReference>
<feature type="domain" description="L-gulonolactone oxidase 2-like C-terminal" evidence="9">
    <location>
        <begin position="378"/>
        <end position="413"/>
    </location>
</feature>
<protein>
    <recommendedName>
        <fullName evidence="3">L-gulonolactone oxidase</fullName>
        <ecNumber evidence="3">1.1.3.8</ecNumber>
    </recommendedName>
</protein>
<dbReference type="Pfam" id="PF22906">
    <property type="entry name" value="GULLO2-like_3rd"/>
    <property type="match status" value="1"/>
</dbReference>
<dbReference type="PANTHER" id="PTHR13878">
    <property type="entry name" value="GULONOLACTONE OXIDASE"/>
    <property type="match status" value="1"/>
</dbReference>
<organism evidence="10 11">
    <name type="scientific">Eragrostis curvula</name>
    <name type="common">weeping love grass</name>
    <dbReference type="NCBI Taxonomy" id="38414"/>
    <lineage>
        <taxon>Eukaryota</taxon>
        <taxon>Viridiplantae</taxon>
        <taxon>Streptophyta</taxon>
        <taxon>Embryophyta</taxon>
        <taxon>Tracheophyta</taxon>
        <taxon>Spermatophyta</taxon>
        <taxon>Magnoliopsida</taxon>
        <taxon>Liliopsida</taxon>
        <taxon>Poales</taxon>
        <taxon>Poaceae</taxon>
        <taxon>PACMAD clade</taxon>
        <taxon>Chloridoideae</taxon>
        <taxon>Eragrostideae</taxon>
        <taxon>Eragrostidinae</taxon>
        <taxon>Eragrostis</taxon>
    </lineage>
</organism>
<dbReference type="GO" id="GO:0016020">
    <property type="term" value="C:membrane"/>
    <property type="evidence" value="ECO:0007669"/>
    <property type="project" value="InterPro"/>
</dbReference>
<evidence type="ECO:0000259" key="9">
    <source>
        <dbReference type="Pfam" id="PF22906"/>
    </source>
</evidence>
<reference evidence="10 11" key="1">
    <citation type="journal article" date="2019" name="Sci. Rep.">
        <title>A high-quality genome of Eragrostis curvula grass provides insights into Poaceae evolution and supports new strategies to enhance forage quality.</title>
        <authorList>
            <person name="Carballo J."/>
            <person name="Santos B.A.C.M."/>
            <person name="Zappacosta D."/>
            <person name="Garbus I."/>
            <person name="Selva J.P."/>
            <person name="Gallo C.A."/>
            <person name="Diaz A."/>
            <person name="Albertini E."/>
            <person name="Caccamo M."/>
            <person name="Echenique V."/>
        </authorList>
    </citation>
    <scope>NUCLEOTIDE SEQUENCE [LARGE SCALE GENOMIC DNA]</scope>
    <source>
        <strain evidence="11">cv. Victoria</strain>
        <tissue evidence="10">Leaf</tissue>
    </source>
</reference>
<keyword evidence="5" id="KW-0560">Oxidoreductase</keyword>
<dbReference type="NCBIfam" id="TIGR01677">
    <property type="entry name" value="pln_FAD_oxido"/>
    <property type="match status" value="1"/>
</dbReference>
<dbReference type="GO" id="GO:0019853">
    <property type="term" value="P:L-ascorbic acid biosynthetic process"/>
    <property type="evidence" value="ECO:0007669"/>
    <property type="project" value="UniProtKB-UniPathway"/>
</dbReference>
<dbReference type="AlphaFoldDB" id="A0A5J9SCR0"/>
<feature type="domain" description="D-arabinono-1,4-lactone oxidase C-terminal" evidence="8">
    <location>
        <begin position="236"/>
        <end position="365"/>
    </location>
</feature>
<evidence type="ECO:0000313" key="11">
    <source>
        <dbReference type="Proteomes" id="UP000324897"/>
    </source>
</evidence>
<dbReference type="GO" id="GO:0050660">
    <property type="term" value="F:flavin adenine dinucleotide binding"/>
    <property type="evidence" value="ECO:0007669"/>
    <property type="project" value="InterPro"/>
</dbReference>
<keyword evidence="11" id="KW-1185">Reference proteome</keyword>
<evidence type="ECO:0000259" key="8">
    <source>
        <dbReference type="Pfam" id="PF04030"/>
    </source>
</evidence>
<dbReference type="InterPro" id="IPR050432">
    <property type="entry name" value="FAD-linked_Oxidoreductases_BP"/>
</dbReference>
<dbReference type="GO" id="GO:0050105">
    <property type="term" value="F:L-gulonolactone oxidase activity"/>
    <property type="evidence" value="ECO:0007669"/>
    <property type="project" value="UniProtKB-EC"/>
</dbReference>
<dbReference type="Pfam" id="PF04030">
    <property type="entry name" value="ALO"/>
    <property type="match status" value="1"/>
</dbReference>
<evidence type="ECO:0000313" key="10">
    <source>
        <dbReference type="EMBL" id="TVT97040.1"/>
    </source>
</evidence>
<comment type="catalytic activity">
    <reaction evidence="6">
        <text>L-gulono-1,4-lactone + O2 = L-ascorbate + H2O2 + H(+)</text>
        <dbReference type="Rhea" id="RHEA:32363"/>
        <dbReference type="ChEBI" id="CHEBI:15378"/>
        <dbReference type="ChEBI" id="CHEBI:15379"/>
        <dbReference type="ChEBI" id="CHEBI:16240"/>
        <dbReference type="ChEBI" id="CHEBI:17587"/>
        <dbReference type="ChEBI" id="CHEBI:38290"/>
        <dbReference type="EC" id="1.1.3.8"/>
    </reaction>
</comment>
<comment type="similarity">
    <text evidence="2">Belongs to the oxygen-dependent FAD-linked oxidoreductase family.</text>
</comment>
<evidence type="ECO:0000256" key="2">
    <source>
        <dbReference type="ARBA" id="ARBA00005466"/>
    </source>
</evidence>
<evidence type="ECO:0000256" key="6">
    <source>
        <dbReference type="ARBA" id="ARBA00048083"/>
    </source>
</evidence>
<comment type="caution">
    <text evidence="10">The sequence shown here is derived from an EMBL/GenBank/DDBJ whole genome shotgun (WGS) entry which is preliminary data.</text>
</comment>
<gene>
    <name evidence="10" type="ORF">EJB05_57726</name>
</gene>
<dbReference type="InterPro" id="IPR016169">
    <property type="entry name" value="FAD-bd_PCMH_sub2"/>
</dbReference>
<evidence type="ECO:0000256" key="5">
    <source>
        <dbReference type="ARBA" id="ARBA00023002"/>
    </source>
</evidence>
<evidence type="ECO:0000256" key="7">
    <source>
        <dbReference type="SAM" id="MobiDB-lite"/>
    </source>
</evidence>
<dbReference type="Gene3D" id="3.30.70.2520">
    <property type="match status" value="1"/>
</dbReference>
<accession>A0A5J9SCR0</accession>
<keyword evidence="4" id="KW-0060">Ascorbate biosynthesis</keyword>
<dbReference type="Proteomes" id="UP000324897">
    <property type="component" value="Unassembled WGS sequence"/>
</dbReference>
<dbReference type="InterPro" id="IPR036318">
    <property type="entry name" value="FAD-bd_PCMH-like_sf"/>
</dbReference>
<dbReference type="GO" id="GO:0003885">
    <property type="term" value="F:D-arabinono-1,4-lactone oxidase activity"/>
    <property type="evidence" value="ECO:0007669"/>
    <property type="project" value="InterPro"/>
</dbReference>
<dbReference type="PANTHER" id="PTHR13878:SF90">
    <property type="entry name" value="L-GULONOLACTONE OXIDASE"/>
    <property type="match status" value="1"/>
</dbReference>
<dbReference type="InterPro" id="IPR016171">
    <property type="entry name" value="Vanillyl_alc_oxidase_C-sub2"/>
</dbReference>
<dbReference type="InterPro" id="IPR010030">
    <property type="entry name" value="GULO_Plant"/>
</dbReference>